<dbReference type="EMBL" id="HBIU01009222">
    <property type="protein sequence ID" value="CAE0625090.1"/>
    <property type="molecule type" value="Transcribed_RNA"/>
</dbReference>
<protein>
    <submittedName>
        <fullName evidence="1">Uncharacterized protein</fullName>
    </submittedName>
</protein>
<gene>
    <name evidence="1" type="ORF">HAKA00212_LOCUS3758</name>
</gene>
<name>A0A7S3UWY8_HETAK</name>
<proteinExistence type="predicted"/>
<organism evidence="1">
    <name type="scientific">Heterosigma akashiwo</name>
    <name type="common">Chromophytic alga</name>
    <name type="synonym">Heterosigma carterae</name>
    <dbReference type="NCBI Taxonomy" id="2829"/>
    <lineage>
        <taxon>Eukaryota</taxon>
        <taxon>Sar</taxon>
        <taxon>Stramenopiles</taxon>
        <taxon>Ochrophyta</taxon>
        <taxon>Raphidophyceae</taxon>
        <taxon>Chattonellales</taxon>
        <taxon>Chattonellaceae</taxon>
        <taxon>Heterosigma</taxon>
    </lineage>
</organism>
<evidence type="ECO:0000313" key="1">
    <source>
        <dbReference type="EMBL" id="CAE0625090.1"/>
    </source>
</evidence>
<dbReference type="AlphaFoldDB" id="A0A7S3UWY8"/>
<sequence length="292" mass="33797">MHHQCLLCLAMDPHHPDLQWGSPLRRHLAWCPHHPACRRRHRGPCPRPQTCLHQDLRSLRRHGHHQTCPHSLRSGCHLLHGCRHRCLRQGSGRPVCHQHPPGCHHQAAHRRRHPHRASLEALLHGASTGDHRPWGCPLPHRACRRRLSRGLLLFRARGLACPHGPRHKDPHGPHQCPGLLDYHLLHRFLPTEEGRSDVPLWFWETAQGDQQKRLPKQTIFLFPVVLKLTVQGHPENLAKKKHALKYHKGLSRRGWCCDVVQQMLMDFVEIYTYSKSTRSKNGLLVSYKTAAY</sequence>
<accession>A0A7S3UWY8</accession>
<reference evidence="1" key="1">
    <citation type="submission" date="2021-01" db="EMBL/GenBank/DDBJ databases">
        <authorList>
            <person name="Corre E."/>
            <person name="Pelletier E."/>
            <person name="Niang G."/>
            <person name="Scheremetjew M."/>
            <person name="Finn R."/>
            <person name="Kale V."/>
            <person name="Holt S."/>
            <person name="Cochrane G."/>
            <person name="Meng A."/>
            <person name="Brown T."/>
            <person name="Cohen L."/>
        </authorList>
    </citation>
    <scope>NUCLEOTIDE SEQUENCE</scope>
    <source>
        <strain evidence="1">CCMP3107</strain>
    </source>
</reference>